<evidence type="ECO:0000313" key="2">
    <source>
        <dbReference type="EMBL" id="CAK1235052.1"/>
    </source>
</evidence>
<feature type="transmembrane region" description="Helical" evidence="1">
    <location>
        <begin position="438"/>
        <end position="457"/>
    </location>
</feature>
<evidence type="ECO:0000313" key="3">
    <source>
        <dbReference type="Proteomes" id="UP001314262"/>
    </source>
</evidence>
<name>A0ABN9YNQ9_9LACO</name>
<keyword evidence="1" id="KW-0812">Transmembrane</keyword>
<keyword evidence="3" id="KW-1185">Reference proteome</keyword>
<feature type="transmembrane region" description="Helical" evidence="1">
    <location>
        <begin position="175"/>
        <end position="193"/>
    </location>
</feature>
<evidence type="ECO:0000256" key="1">
    <source>
        <dbReference type="SAM" id="Phobius"/>
    </source>
</evidence>
<gene>
    <name evidence="2" type="ORF">R53137_KAKDMLNK_00536</name>
</gene>
<feature type="transmembrane region" description="Helical" evidence="1">
    <location>
        <begin position="500"/>
        <end position="520"/>
    </location>
</feature>
<feature type="transmembrane region" description="Helical" evidence="1">
    <location>
        <begin position="463"/>
        <end position="480"/>
    </location>
</feature>
<sequence length="658" mass="74084">MSITSKSHRPYSLLAVLLALCLIISSTGSFSSQTSLAIVSTTVLLLIASYYLRPFFNRLSIRQIRTITYLALTLMVVGQVLILIFLPVSVYHDPYRVLSQADQLAAGDHVWQSTYFWRYPNNVPITYILSKFFALGQLVHLSDNITIHLLTISLLDTFIVLALKTCADLKSPQSTFLGLLAFLTATPFAYTYYLQVFYSDLPSMLAVLVIFRLLWRWPKANTTRAKVKISLDLTATALLGMLMKPNMIVLLPAGFLTLLILAIKKERTKKQLLRPILFLSLGMTLAMPATLLIDRASSYQPHSAEAFPASHWVLMGLNKSGDGMYDDQDVEKDISLANTTARRQYDSQQIVHRIQTLGPLGLSELWLKKLTILLDVSAIQDWYNGGFESAPKWYQDHIAFYQKAIKIGYVVASIILFFTVSLRLLCWRPRFHRQKDQLALLAVLTALGYLAFHVIFWEAESRYGQNILPALFVLLVALPAPVTRRQKVTEVKRQKRWPRVAFLISATIAIYAVFLQSYSLSTIVVAAQRSQLSVQYHAQPTTISPGTTLEQQVNLAKPANTFSVQIQAKSTMTVTLQNLQSGQVWALTEKADEFILNQPLPAGSYQIVIQNQGLVPQLIDLVQTNNYTLAPFPVTINQVQNKNASLIYLFEWLNTKPS</sequence>
<reference evidence="2 3" key="1">
    <citation type="submission" date="2023-10" db="EMBL/GenBank/DDBJ databases">
        <authorList>
            <person name="Botero Cardona J."/>
        </authorList>
    </citation>
    <scope>NUCLEOTIDE SEQUENCE [LARGE SCALE GENOMIC DNA]</scope>
    <source>
        <strain evidence="2 3">R-53137</strain>
    </source>
</reference>
<feature type="transmembrane region" description="Helical" evidence="1">
    <location>
        <begin position="248"/>
        <end position="264"/>
    </location>
</feature>
<keyword evidence="1" id="KW-1133">Transmembrane helix</keyword>
<comment type="caution">
    <text evidence="2">The sequence shown here is derived from an EMBL/GenBank/DDBJ whole genome shotgun (WGS) entry which is preliminary data.</text>
</comment>
<proteinExistence type="predicted"/>
<feature type="transmembrane region" description="Helical" evidence="1">
    <location>
        <begin position="407"/>
        <end position="426"/>
    </location>
</feature>
<organism evidence="2 3">
    <name type="scientific">Fructobacillus tropaeoli</name>
    <dbReference type="NCBI Taxonomy" id="709323"/>
    <lineage>
        <taxon>Bacteria</taxon>
        <taxon>Bacillati</taxon>
        <taxon>Bacillota</taxon>
        <taxon>Bacilli</taxon>
        <taxon>Lactobacillales</taxon>
        <taxon>Lactobacillaceae</taxon>
        <taxon>Fructobacillus</taxon>
    </lineage>
</organism>
<dbReference type="EMBL" id="CAUZLT010000002">
    <property type="protein sequence ID" value="CAK1235052.1"/>
    <property type="molecule type" value="Genomic_DNA"/>
</dbReference>
<dbReference type="Proteomes" id="UP001314262">
    <property type="component" value="Unassembled WGS sequence"/>
</dbReference>
<feature type="transmembrane region" description="Helical" evidence="1">
    <location>
        <begin position="68"/>
        <end position="88"/>
    </location>
</feature>
<protein>
    <submittedName>
        <fullName evidence="2">Involved in glycosylation of proteins and lipid IVA (ArnT)</fullName>
    </submittedName>
</protein>
<feature type="transmembrane region" description="Helical" evidence="1">
    <location>
        <begin position="276"/>
        <end position="293"/>
    </location>
</feature>
<feature type="transmembrane region" description="Helical" evidence="1">
    <location>
        <begin position="38"/>
        <end position="56"/>
    </location>
</feature>
<accession>A0ABN9YNQ9</accession>
<keyword evidence="1" id="KW-0472">Membrane</keyword>
<feature type="transmembrane region" description="Helical" evidence="1">
    <location>
        <begin position="145"/>
        <end position="163"/>
    </location>
</feature>